<dbReference type="InterPro" id="IPR006143">
    <property type="entry name" value="RND_pump_MFP"/>
</dbReference>
<keyword evidence="3" id="KW-0175">Coiled coil</keyword>
<gene>
    <name evidence="8" type="primary">bepF_2</name>
    <name evidence="8" type="ORF">Q31b_12030</name>
</gene>
<dbReference type="InterPro" id="IPR058624">
    <property type="entry name" value="MdtA-like_HH"/>
</dbReference>
<dbReference type="PANTHER" id="PTHR30158:SF10">
    <property type="entry name" value="CATION EFFLUX PUMP"/>
    <property type="match status" value="1"/>
</dbReference>
<comment type="subcellular location">
    <subcellularLocation>
        <location evidence="1">Cell envelope</location>
    </subcellularLocation>
</comment>
<dbReference type="InterPro" id="IPR058626">
    <property type="entry name" value="MdtA-like_b-barrel"/>
</dbReference>
<evidence type="ECO:0000313" key="8">
    <source>
        <dbReference type="EMBL" id="TWU46025.1"/>
    </source>
</evidence>
<dbReference type="Pfam" id="PF25917">
    <property type="entry name" value="BSH_RND"/>
    <property type="match status" value="1"/>
</dbReference>
<dbReference type="GO" id="GO:0046677">
    <property type="term" value="P:response to antibiotic"/>
    <property type="evidence" value="ECO:0007669"/>
    <property type="project" value="TreeGrafter"/>
</dbReference>
<comment type="similarity">
    <text evidence="2">Belongs to the membrane fusion protein (MFP) (TC 8.A.1) family.</text>
</comment>
<dbReference type="Gene3D" id="2.40.30.170">
    <property type="match status" value="1"/>
</dbReference>
<feature type="domain" description="Multidrug resistance protein MdtA-like barrel-sandwich hybrid" evidence="5">
    <location>
        <begin position="87"/>
        <end position="269"/>
    </location>
</feature>
<evidence type="ECO:0000256" key="3">
    <source>
        <dbReference type="SAM" id="Coils"/>
    </source>
</evidence>
<evidence type="ECO:0000259" key="6">
    <source>
        <dbReference type="Pfam" id="PF25944"/>
    </source>
</evidence>
<evidence type="ECO:0000259" key="5">
    <source>
        <dbReference type="Pfam" id="PF25917"/>
    </source>
</evidence>
<sequence>MNLSNQPNPYPEVRSDDLDLKPLTRLGQALCCGVFVTVAVLVTTGCSEGLSSPPQMPMPSVTVAKPLKKRIVEWDAYTGRLEAVDLVEIRARVGGYLKSVHFDEGQIVEEGDLLFVIDQRPFEAELHAAKAKLRQGNSRLLQSKAMLEQAKARSLQSDAQLNLADVRHTRIRGLSQRNAASEQELDEREAELVQAEADIEGVKAGVSSAEAAIATAEAEIELAKAGVETAELNLQYTEIRAPISGRISRKEVTKGNLIAGGTVTSSLLTTITSIQPIYCVFDTTEQDVLKYMRLAASGDRESSRIAKNPVFLGLADEEGFPRRGHMDFVDNRFDTNTASMRARCVFPNDEQLLVPGMFARIRVPGSAANEAVLIPDSAVGTDQSSQYVYVVVDGKIARRAIEPGPIVDGLRVIRQGLVGDEWLVIEGLLQSRPDAKVSTVQGTIEAVEDGLPDTYQPVREEEWISRAPDPLPDTAWLFHPPSGLGIGLARAIHESERQTAANHGGARGEYS</sequence>
<dbReference type="Gene3D" id="2.40.420.20">
    <property type="match status" value="1"/>
</dbReference>
<dbReference type="Pfam" id="PF25967">
    <property type="entry name" value="RND-MFP_C"/>
    <property type="match status" value="1"/>
</dbReference>
<dbReference type="Gene3D" id="2.40.50.100">
    <property type="match status" value="2"/>
</dbReference>
<dbReference type="GO" id="GO:0022857">
    <property type="term" value="F:transmembrane transporter activity"/>
    <property type="evidence" value="ECO:0007669"/>
    <property type="project" value="InterPro"/>
</dbReference>
<organism evidence="8 9">
    <name type="scientific">Novipirellula aureliae</name>
    <dbReference type="NCBI Taxonomy" id="2527966"/>
    <lineage>
        <taxon>Bacteria</taxon>
        <taxon>Pseudomonadati</taxon>
        <taxon>Planctomycetota</taxon>
        <taxon>Planctomycetia</taxon>
        <taxon>Pirellulales</taxon>
        <taxon>Pirellulaceae</taxon>
        <taxon>Novipirellula</taxon>
    </lineage>
</organism>
<evidence type="ECO:0000313" key="9">
    <source>
        <dbReference type="Proteomes" id="UP000315471"/>
    </source>
</evidence>
<evidence type="ECO:0000256" key="1">
    <source>
        <dbReference type="ARBA" id="ARBA00004196"/>
    </source>
</evidence>
<dbReference type="GO" id="GO:0030313">
    <property type="term" value="C:cell envelope"/>
    <property type="evidence" value="ECO:0007669"/>
    <property type="project" value="UniProtKB-SubCell"/>
</dbReference>
<feature type="domain" description="Multidrug resistance protein MdtA-like alpha-helical hairpin" evidence="4">
    <location>
        <begin position="147"/>
        <end position="210"/>
    </location>
</feature>
<dbReference type="Pfam" id="PF25876">
    <property type="entry name" value="HH_MFP_RND"/>
    <property type="match status" value="1"/>
</dbReference>
<dbReference type="PANTHER" id="PTHR30158">
    <property type="entry name" value="ACRA/E-RELATED COMPONENT OF DRUG EFFLUX TRANSPORTER"/>
    <property type="match status" value="1"/>
</dbReference>
<dbReference type="Pfam" id="PF25944">
    <property type="entry name" value="Beta-barrel_RND"/>
    <property type="match status" value="1"/>
</dbReference>
<dbReference type="Proteomes" id="UP000315471">
    <property type="component" value="Unassembled WGS sequence"/>
</dbReference>
<dbReference type="NCBIfam" id="TIGR01730">
    <property type="entry name" value="RND_mfp"/>
    <property type="match status" value="1"/>
</dbReference>
<name>A0A5C6EC19_9BACT</name>
<feature type="domain" description="Multidrug resistance protein MdtA-like C-terminal permuted SH3" evidence="7">
    <location>
        <begin position="371"/>
        <end position="428"/>
    </location>
</feature>
<feature type="coiled-coil region" evidence="3">
    <location>
        <begin position="171"/>
        <end position="233"/>
    </location>
</feature>
<dbReference type="GO" id="GO:0005886">
    <property type="term" value="C:plasma membrane"/>
    <property type="evidence" value="ECO:0007669"/>
    <property type="project" value="TreeGrafter"/>
</dbReference>
<dbReference type="InterPro" id="IPR058625">
    <property type="entry name" value="MdtA-like_BSH"/>
</dbReference>
<dbReference type="Gene3D" id="1.10.287.470">
    <property type="entry name" value="Helix hairpin bin"/>
    <property type="match status" value="1"/>
</dbReference>
<comment type="caution">
    <text evidence="8">The sequence shown here is derived from an EMBL/GenBank/DDBJ whole genome shotgun (WGS) entry which is preliminary data.</text>
</comment>
<accession>A0A5C6EC19</accession>
<dbReference type="InterPro" id="IPR058627">
    <property type="entry name" value="MdtA-like_C"/>
</dbReference>
<evidence type="ECO:0000259" key="4">
    <source>
        <dbReference type="Pfam" id="PF25876"/>
    </source>
</evidence>
<keyword evidence="9" id="KW-1185">Reference proteome</keyword>
<reference evidence="8 9" key="1">
    <citation type="submission" date="2019-02" db="EMBL/GenBank/DDBJ databases">
        <title>Deep-cultivation of Planctomycetes and their phenomic and genomic characterization uncovers novel biology.</title>
        <authorList>
            <person name="Wiegand S."/>
            <person name="Jogler M."/>
            <person name="Boedeker C."/>
            <person name="Pinto D."/>
            <person name="Vollmers J."/>
            <person name="Rivas-Marin E."/>
            <person name="Kohn T."/>
            <person name="Peeters S.H."/>
            <person name="Heuer A."/>
            <person name="Rast P."/>
            <person name="Oberbeckmann S."/>
            <person name="Bunk B."/>
            <person name="Jeske O."/>
            <person name="Meyerdierks A."/>
            <person name="Storesund J.E."/>
            <person name="Kallscheuer N."/>
            <person name="Luecker S."/>
            <person name="Lage O.M."/>
            <person name="Pohl T."/>
            <person name="Merkel B.J."/>
            <person name="Hornburger P."/>
            <person name="Mueller R.-W."/>
            <person name="Bruemmer F."/>
            <person name="Labrenz M."/>
            <person name="Spormann A.M."/>
            <person name="Op Den Camp H."/>
            <person name="Overmann J."/>
            <person name="Amann R."/>
            <person name="Jetten M.S.M."/>
            <person name="Mascher T."/>
            <person name="Medema M.H."/>
            <person name="Devos D.P."/>
            <person name="Kaster A.-K."/>
            <person name="Ovreas L."/>
            <person name="Rohde M."/>
            <person name="Galperin M.Y."/>
            <person name="Jogler C."/>
        </authorList>
    </citation>
    <scope>NUCLEOTIDE SEQUENCE [LARGE SCALE GENOMIC DNA]</scope>
    <source>
        <strain evidence="8 9">Q31b</strain>
    </source>
</reference>
<dbReference type="SUPFAM" id="SSF111369">
    <property type="entry name" value="HlyD-like secretion proteins"/>
    <property type="match status" value="2"/>
</dbReference>
<proteinExistence type="inferred from homology"/>
<protein>
    <submittedName>
        <fullName evidence="8">Efflux pump periplasmic linker BepF</fullName>
    </submittedName>
</protein>
<evidence type="ECO:0000256" key="2">
    <source>
        <dbReference type="ARBA" id="ARBA00009477"/>
    </source>
</evidence>
<dbReference type="EMBL" id="SJPY01000001">
    <property type="protein sequence ID" value="TWU46025.1"/>
    <property type="molecule type" value="Genomic_DNA"/>
</dbReference>
<dbReference type="AlphaFoldDB" id="A0A5C6EC19"/>
<feature type="domain" description="Multidrug resistance protein MdtA-like beta-barrel" evidence="6">
    <location>
        <begin position="276"/>
        <end position="363"/>
    </location>
</feature>
<evidence type="ECO:0000259" key="7">
    <source>
        <dbReference type="Pfam" id="PF25967"/>
    </source>
</evidence>